<accession>A0A6J5DNU9</accession>
<dbReference type="Proteomes" id="UP000494363">
    <property type="component" value="Unassembled WGS sequence"/>
</dbReference>
<evidence type="ECO:0000313" key="1">
    <source>
        <dbReference type="EMBL" id="CAB3754921.1"/>
    </source>
</evidence>
<organism evidence="1 2">
    <name type="scientific">Paraburkholderia humisilvae</name>
    <dbReference type="NCBI Taxonomy" id="627669"/>
    <lineage>
        <taxon>Bacteria</taxon>
        <taxon>Pseudomonadati</taxon>
        <taxon>Pseudomonadota</taxon>
        <taxon>Betaproteobacteria</taxon>
        <taxon>Burkholderiales</taxon>
        <taxon>Burkholderiaceae</taxon>
        <taxon>Paraburkholderia</taxon>
    </lineage>
</organism>
<keyword evidence="2" id="KW-1185">Reference proteome</keyword>
<proteinExistence type="predicted"/>
<gene>
    <name evidence="1" type="ORF">LMG29542_02490</name>
</gene>
<reference evidence="1 2" key="1">
    <citation type="submission" date="2020-04" db="EMBL/GenBank/DDBJ databases">
        <authorList>
            <person name="De Canck E."/>
        </authorList>
    </citation>
    <scope>NUCLEOTIDE SEQUENCE [LARGE SCALE GENOMIC DNA]</scope>
    <source>
        <strain evidence="1 2">LMG 29542</strain>
    </source>
</reference>
<dbReference type="InterPro" id="IPR054044">
    <property type="entry name" value="PFIN"/>
</dbReference>
<evidence type="ECO:0000313" key="2">
    <source>
        <dbReference type="Proteomes" id="UP000494363"/>
    </source>
</evidence>
<dbReference type="EMBL" id="CADIKH010000009">
    <property type="protein sequence ID" value="CAB3754921.1"/>
    <property type="molecule type" value="Genomic_DNA"/>
</dbReference>
<dbReference type="AlphaFoldDB" id="A0A6J5DNU9"/>
<protein>
    <submittedName>
        <fullName evidence="1">Uncharacterized protein</fullName>
    </submittedName>
</protein>
<sequence length="129" mass="14071">MADIFNIAWKQQPIGEGWDIETDRPIWVAVAALNKAWFSAEDFIGPGGAGSQHAGRYAQFGEFFAKAACITMPTVCLDVKGVVGFTNGRHRFAWLRDHGLSSLPIEVPAAQADVFMTRFGTADRIGTIL</sequence>
<dbReference type="Pfam" id="PF22162">
    <property type="entry name" value="PFIN"/>
    <property type="match status" value="1"/>
</dbReference>
<dbReference type="RefSeq" id="WP_175226748.1">
    <property type="nucleotide sequence ID" value="NZ_CADIKH010000009.1"/>
</dbReference>
<name>A0A6J5DNU9_9BURK</name>